<comment type="caution">
    <text evidence="2">The sequence shown here is derived from an EMBL/GenBank/DDBJ whole genome shotgun (WGS) entry which is preliminary data.</text>
</comment>
<dbReference type="InterPro" id="IPR012337">
    <property type="entry name" value="RNaseH-like_sf"/>
</dbReference>
<proteinExistence type="predicted"/>
<evidence type="ECO:0000259" key="1">
    <source>
        <dbReference type="PROSITE" id="PS50994"/>
    </source>
</evidence>
<name>A0A6L2M312_TANCI</name>
<feature type="domain" description="Integrase catalytic" evidence="1">
    <location>
        <begin position="331"/>
        <end position="512"/>
    </location>
</feature>
<dbReference type="InterPro" id="IPR036397">
    <property type="entry name" value="RNaseH_sf"/>
</dbReference>
<dbReference type="GO" id="GO:0003676">
    <property type="term" value="F:nucleic acid binding"/>
    <property type="evidence" value="ECO:0007669"/>
    <property type="project" value="InterPro"/>
</dbReference>
<organism evidence="2">
    <name type="scientific">Tanacetum cinerariifolium</name>
    <name type="common">Dalmatian daisy</name>
    <name type="synonym">Chrysanthemum cinerariifolium</name>
    <dbReference type="NCBI Taxonomy" id="118510"/>
    <lineage>
        <taxon>Eukaryota</taxon>
        <taxon>Viridiplantae</taxon>
        <taxon>Streptophyta</taxon>
        <taxon>Embryophyta</taxon>
        <taxon>Tracheophyta</taxon>
        <taxon>Spermatophyta</taxon>
        <taxon>Magnoliopsida</taxon>
        <taxon>eudicotyledons</taxon>
        <taxon>Gunneridae</taxon>
        <taxon>Pentapetalae</taxon>
        <taxon>asterids</taxon>
        <taxon>campanulids</taxon>
        <taxon>Asterales</taxon>
        <taxon>Asteraceae</taxon>
        <taxon>Asteroideae</taxon>
        <taxon>Anthemideae</taxon>
        <taxon>Anthemidinae</taxon>
        <taxon>Tanacetum</taxon>
    </lineage>
</organism>
<accession>A0A6L2M312</accession>
<dbReference type="SUPFAM" id="SSF53098">
    <property type="entry name" value="Ribonuclease H-like"/>
    <property type="match status" value="1"/>
</dbReference>
<dbReference type="GO" id="GO:0015074">
    <property type="term" value="P:DNA integration"/>
    <property type="evidence" value="ECO:0007669"/>
    <property type="project" value="InterPro"/>
</dbReference>
<gene>
    <name evidence="2" type="ORF">Tci_040376</name>
</gene>
<dbReference type="AlphaFoldDB" id="A0A6L2M312"/>
<protein>
    <submittedName>
        <fullName evidence="2">Retrotransposon protein, putative, Ty1-copia subclass</fullName>
    </submittedName>
</protein>
<reference evidence="2" key="1">
    <citation type="journal article" date="2019" name="Sci. Rep.">
        <title>Draft genome of Tanacetum cinerariifolium, the natural source of mosquito coil.</title>
        <authorList>
            <person name="Yamashiro T."/>
            <person name="Shiraishi A."/>
            <person name="Satake H."/>
            <person name="Nakayama K."/>
        </authorList>
    </citation>
    <scope>NUCLEOTIDE SEQUENCE</scope>
</reference>
<dbReference type="Gene3D" id="3.30.420.10">
    <property type="entry name" value="Ribonuclease H-like superfamily/Ribonuclease H"/>
    <property type="match status" value="1"/>
</dbReference>
<dbReference type="EMBL" id="BKCJ010005742">
    <property type="protein sequence ID" value="GEU68398.1"/>
    <property type="molecule type" value="Genomic_DNA"/>
</dbReference>
<sequence>MSKQCTKPKRKRDDSWFKDKVLLVQAQANGQILHKEELAFLADPVIAEAQPTQIVITHNAAYQADDLDAYDFDCDEINTAKVALMANLSHYGSDNLVEVHNHDNVDHNVINQVVQAMLCFEQSDIMNHSETEITSDSNIIPYSQYINLDNKSVNGTLTTELERYMDRILKEGQNVDLKSKDKVSDSCAQSVEIDNIKQTLVEHLKEKESLMKMVTLVKNDFQKEESRNIDRETALEKHIKELNNIVFKRNQSAQTIHMLTKPQFFYDHSTKQALETLMLAEESHSKMLLKQKRSYDNYVNSPEPTPYTRPTKVEVSKELPKVSMVVEQHRVESKPFEVKMNKVLNENERLLVVQIVLWYLDSGCSKHMTGDRSKLTNFIDKFLDTAYVLHSKLNVNSDLKCVTCNGCLFSDNHNSCVLDFINNVNARVKSKSVKKTVGISHETFITRSPQQNGVVERRNHTLIEAARTMLIYARASLFLWAEAVATALASEQSSSGPALHEMTHATISSEIVPNPTSSTLFVPPSRID</sequence>
<evidence type="ECO:0000313" key="2">
    <source>
        <dbReference type="EMBL" id="GEU68398.1"/>
    </source>
</evidence>
<dbReference type="InterPro" id="IPR001584">
    <property type="entry name" value="Integrase_cat-core"/>
</dbReference>
<dbReference type="PROSITE" id="PS50994">
    <property type="entry name" value="INTEGRASE"/>
    <property type="match status" value="1"/>
</dbReference>